<evidence type="ECO:0000313" key="4">
    <source>
        <dbReference type="Proteomes" id="UP000680670"/>
    </source>
</evidence>
<comment type="caution">
    <text evidence="3">The sequence shown here is derived from an EMBL/GenBank/DDBJ whole genome shotgun (WGS) entry which is preliminary data.</text>
</comment>
<dbReference type="InterPro" id="IPR029063">
    <property type="entry name" value="SAM-dependent_MTases_sf"/>
</dbReference>
<dbReference type="Gene3D" id="3.40.50.150">
    <property type="entry name" value="Vaccinia Virus protein VP39"/>
    <property type="match status" value="1"/>
</dbReference>
<accession>A0ABQ4KWL8</accession>
<dbReference type="SUPFAM" id="SSF53335">
    <property type="entry name" value="S-adenosyl-L-methionine-dependent methyltransferases"/>
    <property type="match status" value="1"/>
</dbReference>
<dbReference type="InterPro" id="IPR013216">
    <property type="entry name" value="Methyltransf_11"/>
</dbReference>
<name>A0ABQ4KWL8_SIMTE</name>
<evidence type="ECO:0000259" key="2">
    <source>
        <dbReference type="Pfam" id="PF21302"/>
    </source>
</evidence>
<feature type="domain" description="Methyltransferase type 11" evidence="1">
    <location>
        <begin position="108"/>
        <end position="194"/>
    </location>
</feature>
<dbReference type="Pfam" id="PF21302">
    <property type="entry name" value="Zn_ribbon_RlmA"/>
    <property type="match status" value="1"/>
</dbReference>
<protein>
    <recommendedName>
        <fullName evidence="5">Methyltransferase domain-containing protein</fullName>
    </recommendedName>
</protein>
<dbReference type="InterPro" id="IPR048647">
    <property type="entry name" value="RlmA_N"/>
</dbReference>
<dbReference type="Proteomes" id="UP000680670">
    <property type="component" value="Unassembled WGS sequence"/>
</dbReference>
<dbReference type="EMBL" id="BORJ01000004">
    <property type="protein sequence ID" value="GIN96042.1"/>
    <property type="molecule type" value="Genomic_DNA"/>
</dbReference>
<dbReference type="PANTHER" id="PTHR43460:SF1">
    <property type="entry name" value="METHYLTRANSFERASE TYPE 11 DOMAIN-CONTAINING PROTEIN"/>
    <property type="match status" value="1"/>
</dbReference>
<proteinExistence type="predicted"/>
<dbReference type="PIRSF" id="PIRSF018249">
    <property type="entry name" value="MyrA_prd"/>
    <property type="match status" value="1"/>
</dbReference>
<sequence>MVKVNKRMKSAEHLSNFESIFKCPICNSSMKVFKLKSLICSNNHTFDFTKQGYINLTTHLVKTKYSKDLFEARRKLIAENGFFKPLSQAIAEIINKHAFKKGTISLIDMGCGEGSHLSNISEIVSSDYNKITTGVGIDLSKEGVLIAAKNYTNKIWAVADLANTPFKDKQFDVILNILSPSNYAEFNRLLKADGLVVKVVPQSGYLKELREVIFDEPVKQSYSNVDTFERFNENFQLVDSSRLCYTVTLDNPAIQTLVQMTPLSWATMEGQVKSFLKANSAQITVDLEILIGKK</sequence>
<evidence type="ECO:0000259" key="1">
    <source>
        <dbReference type="Pfam" id="PF08241"/>
    </source>
</evidence>
<dbReference type="InterPro" id="IPR052939">
    <property type="entry name" value="23S_rRNA_MeTrnsfrase_RlmA"/>
</dbReference>
<dbReference type="InterPro" id="IPR016718">
    <property type="entry name" value="rRNA_m1G-MeTrfase_A_prd"/>
</dbReference>
<dbReference type="PANTHER" id="PTHR43460">
    <property type="entry name" value="METHYLTRANSFERASE"/>
    <property type="match status" value="1"/>
</dbReference>
<organism evidence="3 4">
    <name type="scientific">Siminovitchia terrae</name>
    <name type="common">Bacillus terrae</name>
    <dbReference type="NCBI Taxonomy" id="1914933"/>
    <lineage>
        <taxon>Bacteria</taxon>
        <taxon>Bacillati</taxon>
        <taxon>Bacillota</taxon>
        <taxon>Bacilli</taxon>
        <taxon>Bacillales</taxon>
        <taxon>Bacillaceae</taxon>
        <taxon>Siminovitchia</taxon>
    </lineage>
</organism>
<keyword evidence="4" id="KW-1185">Reference proteome</keyword>
<reference evidence="3 4" key="1">
    <citation type="submission" date="2021-03" db="EMBL/GenBank/DDBJ databases">
        <title>Antimicrobial resistance genes in bacteria isolated from Japanese honey, and their potential for conferring macrolide and lincosamide resistance in the American foulbrood pathogen Paenibacillus larvae.</title>
        <authorList>
            <person name="Okamoto M."/>
            <person name="Kumagai M."/>
            <person name="Kanamori H."/>
            <person name="Takamatsu D."/>
        </authorList>
    </citation>
    <scope>NUCLEOTIDE SEQUENCE [LARGE SCALE GENOMIC DNA]</scope>
    <source>
        <strain evidence="3 4">J6TS1</strain>
    </source>
</reference>
<evidence type="ECO:0008006" key="5">
    <source>
        <dbReference type="Google" id="ProtNLM"/>
    </source>
</evidence>
<dbReference type="Pfam" id="PF08241">
    <property type="entry name" value="Methyltransf_11"/>
    <property type="match status" value="1"/>
</dbReference>
<feature type="domain" description="23S rRNA (guanine(745)-N(1))-methyltransferase N-terminal" evidence="2">
    <location>
        <begin position="21"/>
        <end position="57"/>
    </location>
</feature>
<evidence type="ECO:0000313" key="3">
    <source>
        <dbReference type="EMBL" id="GIN96042.1"/>
    </source>
</evidence>
<gene>
    <name evidence="3" type="ORF">J6TS1_19120</name>
</gene>